<dbReference type="PANTHER" id="PTHR11693:SF22">
    <property type="entry name" value="ATP SYNTHASE SUBUNIT GAMMA, MITOCHONDRIAL"/>
    <property type="match status" value="1"/>
</dbReference>
<comment type="subcellular location">
    <subcellularLocation>
        <location evidence="10">Cell membrane</location>
        <topology evidence="10">Peripheral membrane protein</topology>
    </subcellularLocation>
    <subcellularLocation>
        <location evidence="2">Membrane</location>
        <topology evidence="2">Peripheral membrane protein</topology>
    </subcellularLocation>
</comment>
<evidence type="ECO:0000256" key="7">
    <source>
        <dbReference type="ARBA" id="ARBA00023136"/>
    </source>
</evidence>
<evidence type="ECO:0000256" key="1">
    <source>
        <dbReference type="ARBA" id="ARBA00003456"/>
    </source>
</evidence>
<keyword evidence="4 10" id="KW-0813">Transport</keyword>
<proteinExistence type="inferred from homology"/>
<dbReference type="Proteomes" id="UP001284601">
    <property type="component" value="Unassembled WGS sequence"/>
</dbReference>
<dbReference type="EMBL" id="JAWSTH010000061">
    <property type="protein sequence ID" value="MDW5596628.1"/>
    <property type="molecule type" value="Genomic_DNA"/>
</dbReference>
<dbReference type="PROSITE" id="PS00153">
    <property type="entry name" value="ATPASE_GAMMA"/>
    <property type="match status" value="1"/>
</dbReference>
<dbReference type="PANTHER" id="PTHR11693">
    <property type="entry name" value="ATP SYNTHASE GAMMA CHAIN"/>
    <property type="match status" value="1"/>
</dbReference>
<accession>A0ABU4HTI7</accession>
<keyword evidence="9 10" id="KW-0066">ATP synthesis</keyword>
<evidence type="ECO:0000256" key="3">
    <source>
        <dbReference type="ARBA" id="ARBA00007681"/>
    </source>
</evidence>
<dbReference type="SUPFAM" id="SSF52943">
    <property type="entry name" value="ATP synthase (F1-ATPase), gamma subunit"/>
    <property type="match status" value="1"/>
</dbReference>
<evidence type="ECO:0000256" key="6">
    <source>
        <dbReference type="ARBA" id="ARBA00023065"/>
    </source>
</evidence>
<dbReference type="HAMAP" id="MF_00815">
    <property type="entry name" value="ATP_synth_gamma_bact"/>
    <property type="match status" value="1"/>
</dbReference>
<dbReference type="Gene3D" id="3.40.1380.10">
    <property type="match status" value="1"/>
</dbReference>
<dbReference type="InterPro" id="IPR035968">
    <property type="entry name" value="ATP_synth_F1_ATPase_gsu"/>
</dbReference>
<evidence type="ECO:0000256" key="9">
    <source>
        <dbReference type="ARBA" id="ARBA00023310"/>
    </source>
</evidence>
<evidence type="ECO:0000256" key="8">
    <source>
        <dbReference type="ARBA" id="ARBA00023196"/>
    </source>
</evidence>
<evidence type="ECO:0000256" key="5">
    <source>
        <dbReference type="ARBA" id="ARBA00022781"/>
    </source>
</evidence>
<comment type="caution">
    <text evidence="11">The sequence shown here is derived from an EMBL/GenBank/DDBJ whole genome shotgun (WGS) entry which is preliminary data.</text>
</comment>
<evidence type="ECO:0000313" key="12">
    <source>
        <dbReference type="Proteomes" id="UP001284601"/>
    </source>
</evidence>
<reference evidence="11 12" key="2">
    <citation type="submission" date="2023-10" db="EMBL/GenBank/DDBJ databases">
        <authorList>
            <person name="Han X.F."/>
        </authorList>
    </citation>
    <scope>NUCLEOTIDE SEQUENCE [LARGE SCALE GENOMIC DNA]</scope>
    <source>
        <strain evidence="11 12">KCTC 39840</strain>
    </source>
</reference>
<dbReference type="InterPro" id="IPR000131">
    <property type="entry name" value="ATP_synth_F1_gsu"/>
</dbReference>
<keyword evidence="7 10" id="KW-0472">Membrane</keyword>
<dbReference type="InterPro" id="IPR023632">
    <property type="entry name" value="ATP_synth_F1_gsu_CS"/>
</dbReference>
<dbReference type="RefSeq" id="WP_318599065.1">
    <property type="nucleotide sequence ID" value="NZ_JAWSTH010000061.1"/>
</dbReference>
<dbReference type="Gene3D" id="1.10.287.80">
    <property type="entry name" value="ATP synthase, gamma subunit, helix hairpin domain"/>
    <property type="match status" value="2"/>
</dbReference>
<comment type="similarity">
    <text evidence="3 10">Belongs to the ATPase gamma chain family.</text>
</comment>
<reference evidence="12" key="1">
    <citation type="submission" date="2023-07" db="EMBL/GenBank/DDBJ databases">
        <title>Conexibacter stalactiti sp. nov., isolated from stalactites in a lava cave and emended description of the genus Conexibacter.</title>
        <authorList>
            <person name="Lee S.D."/>
        </authorList>
    </citation>
    <scope>NUCLEOTIDE SEQUENCE [LARGE SCALE GENOMIC DNA]</scope>
    <source>
        <strain evidence="12">KCTC 39840</strain>
    </source>
</reference>
<comment type="subunit">
    <text evidence="10">F-type ATPases have 2 components, CF(1) - the catalytic core - and CF(0) - the membrane proton channel. CF(1) has five subunits: alpha(3), beta(3), gamma(1), delta(1), epsilon(1). CF(0) has three main subunits: a, b and c.</text>
</comment>
<keyword evidence="10" id="KW-1003">Cell membrane</keyword>
<dbReference type="Pfam" id="PF00231">
    <property type="entry name" value="ATP-synt"/>
    <property type="match status" value="1"/>
</dbReference>
<name>A0ABU4HTI7_9ACTN</name>
<protein>
    <recommendedName>
        <fullName evidence="10">ATP synthase gamma chain</fullName>
    </recommendedName>
    <alternativeName>
        <fullName evidence="10">ATP synthase F1 sector gamma subunit</fullName>
    </alternativeName>
    <alternativeName>
        <fullName evidence="10">F-ATPase gamma subunit</fullName>
    </alternativeName>
</protein>
<dbReference type="CDD" id="cd12151">
    <property type="entry name" value="F1-ATPase_gamma"/>
    <property type="match status" value="1"/>
</dbReference>
<evidence type="ECO:0000256" key="10">
    <source>
        <dbReference type="HAMAP-Rule" id="MF_00815"/>
    </source>
</evidence>
<keyword evidence="12" id="KW-1185">Reference proteome</keyword>
<evidence type="ECO:0000256" key="4">
    <source>
        <dbReference type="ARBA" id="ARBA00022448"/>
    </source>
</evidence>
<keyword evidence="8 10" id="KW-0139">CF(1)</keyword>
<evidence type="ECO:0000256" key="2">
    <source>
        <dbReference type="ARBA" id="ARBA00004170"/>
    </source>
</evidence>
<keyword evidence="6 10" id="KW-0406">Ion transport</keyword>
<gene>
    <name evidence="10 11" type="primary">atpG</name>
    <name evidence="11" type="ORF">R7226_19935</name>
</gene>
<sequence length="298" mass="32511">MAQRDVKNRIASVKNIQKITRAMEMVAAARLRRAETRIAALRPYAGAIRRMTRQAAEAAGDVPALPILAEHPEEKRVALLLVTADRGLAGAFNSQIIRAGIRSGDEHEADGREVVYYATGRRGVSSLTFRNRAPEQGFTGFTERPSFANAREIAAALTAAYIDGKVDRVEILYNGYISPMSQEVRRETLLPLQQATILGDDSEEENGGGNGAHALVDYEPEPEEILERLVPDYVEISIFRALLESTASELGARMTAMRSASDNAGDIISDLTLEMNRARQAEITQEIMEVVAGAEALG</sequence>
<comment type="function">
    <text evidence="1 10">Produces ATP from ADP in the presence of a proton gradient across the membrane. The gamma chain is believed to be important in regulating ATPase activity and the flow of protons through the CF(0) complex.</text>
</comment>
<organism evidence="11 12">
    <name type="scientific">Conexibacter stalactiti</name>
    <dbReference type="NCBI Taxonomy" id="1940611"/>
    <lineage>
        <taxon>Bacteria</taxon>
        <taxon>Bacillati</taxon>
        <taxon>Actinomycetota</taxon>
        <taxon>Thermoleophilia</taxon>
        <taxon>Solirubrobacterales</taxon>
        <taxon>Conexibacteraceae</taxon>
        <taxon>Conexibacter</taxon>
    </lineage>
</organism>
<evidence type="ECO:0000313" key="11">
    <source>
        <dbReference type="EMBL" id="MDW5596628.1"/>
    </source>
</evidence>
<keyword evidence="5 10" id="KW-0375">Hydrogen ion transport</keyword>
<dbReference type="NCBIfam" id="TIGR01146">
    <property type="entry name" value="ATPsyn_F1gamma"/>
    <property type="match status" value="1"/>
</dbReference>
<dbReference type="PRINTS" id="PR00126">
    <property type="entry name" value="ATPASEGAMMA"/>
</dbReference>